<evidence type="ECO:0000313" key="2">
    <source>
        <dbReference type="Proteomes" id="UP000198287"/>
    </source>
</evidence>
<organism evidence="1 2">
    <name type="scientific">Folsomia candida</name>
    <name type="common">Springtail</name>
    <dbReference type="NCBI Taxonomy" id="158441"/>
    <lineage>
        <taxon>Eukaryota</taxon>
        <taxon>Metazoa</taxon>
        <taxon>Ecdysozoa</taxon>
        <taxon>Arthropoda</taxon>
        <taxon>Hexapoda</taxon>
        <taxon>Collembola</taxon>
        <taxon>Entomobryomorpha</taxon>
        <taxon>Isotomoidea</taxon>
        <taxon>Isotomidae</taxon>
        <taxon>Proisotominae</taxon>
        <taxon>Folsomia</taxon>
    </lineage>
</organism>
<protein>
    <recommendedName>
        <fullName evidence="3">F-box domain-containing protein</fullName>
    </recommendedName>
</protein>
<evidence type="ECO:0008006" key="3">
    <source>
        <dbReference type="Google" id="ProtNLM"/>
    </source>
</evidence>
<evidence type="ECO:0000313" key="1">
    <source>
        <dbReference type="EMBL" id="OXA45445.1"/>
    </source>
</evidence>
<comment type="caution">
    <text evidence="1">The sequence shown here is derived from an EMBL/GenBank/DDBJ whole genome shotgun (WGS) entry which is preliminary data.</text>
</comment>
<name>A0A226DIT3_FOLCA</name>
<gene>
    <name evidence="1" type="ORF">Fcan01_19445</name>
</gene>
<accession>A0A226DIT3</accession>
<dbReference type="EMBL" id="LNIX01000017">
    <property type="protein sequence ID" value="OXA45445.1"/>
    <property type="molecule type" value="Genomic_DNA"/>
</dbReference>
<reference evidence="1 2" key="1">
    <citation type="submission" date="2015-12" db="EMBL/GenBank/DDBJ databases">
        <title>The genome of Folsomia candida.</title>
        <authorList>
            <person name="Faddeeva A."/>
            <person name="Derks M.F."/>
            <person name="Anvar Y."/>
            <person name="Smit S."/>
            <person name="Van Straalen N."/>
            <person name="Roelofs D."/>
        </authorList>
    </citation>
    <scope>NUCLEOTIDE SEQUENCE [LARGE SCALE GENOMIC DNA]</scope>
    <source>
        <strain evidence="1 2">VU population</strain>
        <tissue evidence="1">Whole body</tissue>
    </source>
</reference>
<sequence>MAAAEALSNALIVEAILKRVPDPADIVHFRLVSTLWNEVILSFHSPPRVTVHLNRAVPWRDAVAQGPFITPRKLASFPPKLLKSIALTAHPDDDAILPQAVNLLAQIGPHIHHLSVLGGASVGKFVHNIFAQCEFEKLKNLRVILDEKKVHTYKRRDRPYVTWPEVGNPEISEKPKLLKIQYIVESKFLLGSDVSEEQQTFLRFLLAVTPNLESLRVKDDYLSGIPADFGNLSEFRFNWNIGKNKSPDMVTLQNLNVFLETVKVSLERLQLTVGFTGFRRLYDFSQFSDQFRFPRDGIRNLKWFENGVMRIFKCGVRDLEKMGKLKHLDLCEIPNEVYQRANVYVGNILRRDNACWGGITNLKLCGIEDLELLERIGPMFPSLRRLNINVRLWIFKQGELNVFLRMIFERLAPIKALTHISVGAPFPTRFSRFIDFLEYLATSFPDVTEVRIEHCMCDGGTGDRTYQRFYDPAEVDAIQMDRFRNLVPTLLGCRELTEFTGMDIAHLQTGLVFRRGSPFQSELPWKQNKGGKI</sequence>
<keyword evidence="2" id="KW-1185">Reference proteome</keyword>
<dbReference type="AlphaFoldDB" id="A0A226DIT3"/>
<dbReference type="Gene3D" id="3.80.10.10">
    <property type="entry name" value="Ribonuclease Inhibitor"/>
    <property type="match status" value="1"/>
</dbReference>
<dbReference type="InterPro" id="IPR032675">
    <property type="entry name" value="LRR_dom_sf"/>
</dbReference>
<dbReference type="SUPFAM" id="SSF52047">
    <property type="entry name" value="RNI-like"/>
    <property type="match status" value="1"/>
</dbReference>
<proteinExistence type="predicted"/>
<dbReference type="Proteomes" id="UP000198287">
    <property type="component" value="Unassembled WGS sequence"/>
</dbReference>